<protein>
    <submittedName>
        <fullName evidence="1">Uncharacterized protein</fullName>
    </submittedName>
</protein>
<dbReference type="Proteomes" id="UP000028194">
    <property type="component" value="Chromosome"/>
</dbReference>
<organism evidence="1 2">
    <name type="scientific">Candidatus Nitrososphaera evergladensis SR1</name>
    <dbReference type="NCBI Taxonomy" id="1459636"/>
    <lineage>
        <taxon>Archaea</taxon>
        <taxon>Nitrososphaerota</taxon>
        <taxon>Nitrososphaeria</taxon>
        <taxon>Nitrososphaerales</taxon>
        <taxon>Nitrososphaeraceae</taxon>
        <taxon>Nitrososphaera</taxon>
    </lineage>
</organism>
<evidence type="ECO:0000313" key="2">
    <source>
        <dbReference type="Proteomes" id="UP000028194"/>
    </source>
</evidence>
<proteinExistence type="predicted"/>
<dbReference type="HOGENOM" id="CLU_1369566_0_0_2"/>
<dbReference type="RefSeq" id="WP_148701645.1">
    <property type="nucleotide sequence ID" value="NZ_CP007174.1"/>
</dbReference>
<dbReference type="KEGG" id="nev:NTE_03177"/>
<gene>
    <name evidence="1" type="ORF">NTE_03177</name>
</gene>
<dbReference type="GeneID" id="41598835"/>
<dbReference type="AlphaFoldDB" id="A0A075N155"/>
<evidence type="ECO:0000313" key="1">
    <source>
        <dbReference type="EMBL" id="AIF85209.1"/>
    </source>
</evidence>
<name>A0A075N155_9ARCH</name>
<sequence>MVYHTHDSLDNNNNKRSRIIFLTENIVSDERQKVLTLVSLANEAIARYFGAVTSFDIVICYGSWEMEVQVISREGKRKAVGEDNDNIISSMQKAPPRVIINSVGLTDYYAEEIIIRHDSAGYGHYLHELIHGVISKDHTHQLREGLAWYFTLKLTEDHKYVRPSHPSWVDHLYVFPVKELARIVGDDFLRDFALGKGSLEVEFLPPQVQELFLPEELFYAKKRYFR</sequence>
<reference evidence="1 2" key="1">
    <citation type="journal article" date="2014" name="PLoS ONE">
        <title>Genome Sequence of Candidatus Nitrososphaera evergladensis from Group I.1b Enriched from Everglades Soil Reveals Novel Genomic Features of the Ammonia-Oxidizing Archaea.</title>
        <authorList>
            <person name="Zhalnina K.V."/>
            <person name="Dias R."/>
            <person name="Leonard M.T."/>
            <person name="Dorr de Quadros P."/>
            <person name="Camargo F.A."/>
            <person name="Drew J.C."/>
            <person name="Farmerie W.G."/>
            <person name="Daroub S.H."/>
            <person name="Triplett E.W."/>
        </authorList>
    </citation>
    <scope>NUCLEOTIDE SEQUENCE [LARGE SCALE GENOMIC DNA]</scope>
    <source>
        <strain evidence="1 2">SR1</strain>
    </source>
</reference>
<dbReference type="OrthoDB" id="11761at2157"/>
<accession>A0A075N155</accession>
<dbReference type="STRING" id="1459636.NTE_03177"/>
<keyword evidence="2" id="KW-1185">Reference proteome</keyword>
<dbReference type="EMBL" id="CP007174">
    <property type="protein sequence ID" value="AIF85209.1"/>
    <property type="molecule type" value="Genomic_DNA"/>
</dbReference>